<gene>
    <name evidence="12" type="ORF">GPUN_0176</name>
</gene>
<comment type="function">
    <text evidence="9">Part of the tripartite ATP-independent periplasmic (TRAP) transport system.</text>
</comment>
<evidence type="ECO:0000313" key="13">
    <source>
        <dbReference type="Proteomes" id="UP000053586"/>
    </source>
</evidence>
<dbReference type="InterPro" id="IPR007387">
    <property type="entry name" value="TRAP_DctQ"/>
</dbReference>
<reference evidence="12 13" key="2">
    <citation type="journal article" date="2017" name="Antonie Van Leeuwenhoek">
        <title>Rhizobium rhizosphaerae sp. nov., a novel species isolated from rice rhizosphere.</title>
        <authorList>
            <person name="Zhao J.J."/>
            <person name="Zhang J."/>
            <person name="Zhang R.J."/>
            <person name="Zhang C.W."/>
            <person name="Yin H.Q."/>
            <person name="Zhang X.X."/>
        </authorList>
    </citation>
    <scope>NUCLEOTIDE SEQUENCE [LARGE SCALE GENOMIC DNA]</scope>
    <source>
        <strain evidence="12 13">ACAM 611</strain>
    </source>
</reference>
<dbReference type="OrthoDB" id="2085311at2"/>
<evidence type="ECO:0000256" key="7">
    <source>
        <dbReference type="ARBA" id="ARBA00023136"/>
    </source>
</evidence>
<dbReference type="Pfam" id="PF04290">
    <property type="entry name" value="DctQ"/>
    <property type="match status" value="1"/>
</dbReference>
<accession>H5T7Q3</accession>
<keyword evidence="3" id="KW-1003">Cell membrane</keyword>
<proteinExistence type="inferred from homology"/>
<keyword evidence="2 9" id="KW-0813">Transport</keyword>
<keyword evidence="5 9" id="KW-0812">Transmembrane</keyword>
<evidence type="ECO:0000256" key="4">
    <source>
        <dbReference type="ARBA" id="ARBA00022519"/>
    </source>
</evidence>
<comment type="subcellular location">
    <subcellularLocation>
        <location evidence="1 9">Cell inner membrane</location>
        <topology evidence="1 9">Multi-pass membrane protein</topology>
    </subcellularLocation>
</comment>
<dbReference type="eggNOG" id="COG3090">
    <property type="taxonomic scope" value="Bacteria"/>
</dbReference>
<evidence type="ECO:0000256" key="9">
    <source>
        <dbReference type="RuleBase" id="RU369079"/>
    </source>
</evidence>
<evidence type="ECO:0000256" key="6">
    <source>
        <dbReference type="ARBA" id="ARBA00022989"/>
    </source>
</evidence>
<feature type="region of interest" description="Disordered" evidence="10">
    <location>
        <begin position="170"/>
        <end position="199"/>
    </location>
</feature>
<name>H5T7Q3_9ALTE</name>
<evidence type="ECO:0000313" key="12">
    <source>
        <dbReference type="EMBL" id="GAB54330.1"/>
    </source>
</evidence>
<feature type="transmembrane region" description="Helical" evidence="9">
    <location>
        <begin position="134"/>
        <end position="155"/>
    </location>
</feature>
<dbReference type="EMBL" id="BAET01000002">
    <property type="protein sequence ID" value="GAB54330.1"/>
    <property type="molecule type" value="Genomic_DNA"/>
</dbReference>
<feature type="compositionally biased region" description="Polar residues" evidence="10">
    <location>
        <begin position="182"/>
        <end position="199"/>
    </location>
</feature>
<dbReference type="GO" id="GO:0022857">
    <property type="term" value="F:transmembrane transporter activity"/>
    <property type="evidence" value="ECO:0007669"/>
    <property type="project" value="UniProtKB-UniRule"/>
</dbReference>
<evidence type="ECO:0000256" key="8">
    <source>
        <dbReference type="ARBA" id="ARBA00038436"/>
    </source>
</evidence>
<feature type="domain" description="Tripartite ATP-independent periplasmic transporters DctQ component" evidence="11">
    <location>
        <begin position="34"/>
        <end position="163"/>
    </location>
</feature>
<comment type="caution">
    <text evidence="12">The sequence shown here is derived from an EMBL/GenBank/DDBJ whole genome shotgun (WGS) entry which is preliminary data.</text>
</comment>
<dbReference type="PANTHER" id="PTHR35011:SF2">
    <property type="entry name" value="2,3-DIKETO-L-GULONATE TRAP TRANSPORTER SMALL PERMEASE PROTEIN YIAM"/>
    <property type="match status" value="1"/>
</dbReference>
<sequence>MKSYITKLNTILGSFNFHVAKVAKYFAGGLLAMMVVMILAQVFFRYVLNDSLTWTEELSKYAMVWIACLVAPWAYREHLNVSIGMFHEVLPALPKRIAEIIITLLVMLISAIFFKQSLSFVAGGTTITAASVAIKLWVFYLCMPFAFGSLFLVGIERLIQQLTSPLVPYNDDSNNSPPNNDQQHNGESSKATISNQGSQ</sequence>
<evidence type="ECO:0000256" key="5">
    <source>
        <dbReference type="ARBA" id="ARBA00022692"/>
    </source>
</evidence>
<dbReference type="RefSeq" id="WP_006002444.1">
    <property type="nucleotide sequence ID" value="NZ_BAET01000002.1"/>
</dbReference>
<reference evidence="12 13" key="1">
    <citation type="journal article" date="2012" name="J. Bacteriol.">
        <title>Genome sequence of proteorhodopsin-containing sea ice bacterium Glaciecola punicea ACAM 611T.</title>
        <authorList>
            <person name="Qin Q.-L."/>
            <person name="Xie B.-B."/>
            <person name="Shu Y.-L."/>
            <person name="Rong J.-C."/>
            <person name="Zhao D.-L."/>
            <person name="Zhang X.-Y."/>
            <person name="Chen X.-L."/>
            <person name="Zhou B.-C."/>
            <person name="Zhanga Y.-Z."/>
        </authorList>
    </citation>
    <scope>NUCLEOTIDE SEQUENCE [LARGE SCALE GENOMIC DNA]</scope>
    <source>
        <strain evidence="12 13">ACAM 611</strain>
    </source>
</reference>
<organism evidence="12 13">
    <name type="scientific">Glaciecola punicea ACAM 611</name>
    <dbReference type="NCBI Taxonomy" id="1121923"/>
    <lineage>
        <taxon>Bacteria</taxon>
        <taxon>Pseudomonadati</taxon>
        <taxon>Pseudomonadota</taxon>
        <taxon>Gammaproteobacteria</taxon>
        <taxon>Alteromonadales</taxon>
        <taxon>Alteromonadaceae</taxon>
        <taxon>Glaciecola</taxon>
    </lineage>
</organism>
<feature type="transmembrane region" description="Helical" evidence="9">
    <location>
        <begin position="58"/>
        <end position="75"/>
    </location>
</feature>
<dbReference type="STRING" id="56804.BAE46_04170"/>
<comment type="similarity">
    <text evidence="8 9">Belongs to the TRAP transporter small permease family.</text>
</comment>
<keyword evidence="6 9" id="KW-1133">Transmembrane helix</keyword>
<evidence type="ECO:0000256" key="3">
    <source>
        <dbReference type="ARBA" id="ARBA00022475"/>
    </source>
</evidence>
<dbReference type="AlphaFoldDB" id="H5T7Q3"/>
<dbReference type="InterPro" id="IPR055348">
    <property type="entry name" value="DctQ"/>
</dbReference>
<keyword evidence="13" id="KW-1185">Reference proteome</keyword>
<dbReference type="GO" id="GO:0005886">
    <property type="term" value="C:plasma membrane"/>
    <property type="evidence" value="ECO:0007669"/>
    <property type="project" value="UniProtKB-SubCell"/>
</dbReference>
<dbReference type="GO" id="GO:0015740">
    <property type="term" value="P:C4-dicarboxylate transport"/>
    <property type="evidence" value="ECO:0007669"/>
    <property type="project" value="TreeGrafter"/>
</dbReference>
<protein>
    <recommendedName>
        <fullName evidence="9">TRAP transporter small permease protein</fullName>
    </recommendedName>
</protein>
<feature type="transmembrane region" description="Helical" evidence="9">
    <location>
        <begin position="25"/>
        <end position="46"/>
    </location>
</feature>
<evidence type="ECO:0000259" key="11">
    <source>
        <dbReference type="Pfam" id="PF04290"/>
    </source>
</evidence>
<keyword evidence="4 9" id="KW-0997">Cell inner membrane</keyword>
<feature type="compositionally biased region" description="Low complexity" evidence="10">
    <location>
        <begin position="170"/>
        <end position="181"/>
    </location>
</feature>
<dbReference type="Proteomes" id="UP000053586">
    <property type="component" value="Unassembled WGS sequence"/>
</dbReference>
<keyword evidence="7 9" id="KW-0472">Membrane</keyword>
<evidence type="ECO:0000256" key="2">
    <source>
        <dbReference type="ARBA" id="ARBA00022448"/>
    </source>
</evidence>
<evidence type="ECO:0000256" key="1">
    <source>
        <dbReference type="ARBA" id="ARBA00004429"/>
    </source>
</evidence>
<dbReference type="PANTHER" id="PTHR35011">
    <property type="entry name" value="2,3-DIKETO-L-GULONATE TRAP TRANSPORTER SMALL PERMEASE PROTEIN YIAM"/>
    <property type="match status" value="1"/>
</dbReference>
<evidence type="ECO:0000256" key="10">
    <source>
        <dbReference type="SAM" id="MobiDB-lite"/>
    </source>
</evidence>
<comment type="subunit">
    <text evidence="9">The complex comprises the extracytoplasmic solute receptor protein and the two transmembrane proteins.</text>
</comment>
<feature type="transmembrane region" description="Helical" evidence="9">
    <location>
        <begin position="96"/>
        <end position="114"/>
    </location>
</feature>